<dbReference type="GO" id="GO:0016413">
    <property type="term" value="F:O-acetyltransferase activity"/>
    <property type="evidence" value="ECO:0007669"/>
    <property type="project" value="InterPro"/>
</dbReference>
<name>A0AAE1R465_9SOLA</name>
<dbReference type="PANTHER" id="PTHR32285">
    <property type="entry name" value="PROTEIN TRICHOME BIREFRINGENCE-LIKE 9-RELATED"/>
    <property type="match status" value="1"/>
</dbReference>
<evidence type="ECO:0000256" key="2">
    <source>
        <dbReference type="SAM" id="SignalP"/>
    </source>
</evidence>
<dbReference type="PANTHER" id="PTHR32285:SF30">
    <property type="entry name" value="PROTEIN TRICHOME BIREFRINGENCE-LIKE 42"/>
    <property type="match status" value="1"/>
</dbReference>
<keyword evidence="5" id="KW-1185">Reference proteome</keyword>
<comment type="caution">
    <text evidence="4">The sequence shown here is derived from an EMBL/GenBank/DDBJ whole genome shotgun (WGS) entry which is preliminary data.</text>
</comment>
<evidence type="ECO:0000256" key="1">
    <source>
        <dbReference type="ARBA" id="ARBA00007727"/>
    </source>
</evidence>
<feature type="signal peptide" evidence="2">
    <location>
        <begin position="1"/>
        <end position="18"/>
    </location>
</feature>
<sequence length="128" mass="14803">MYSALLSHALVFTPFLLLKEFEVAVTFLKDGFLVDLVVEEAGRVLKLDSLSRTEQWEWDYFQVGDKLYKEMDHMEAFKIALTTWANWVDSNIDPAVTKVFFQGISAVHYRGEDWDEPMVQDCSGQQSQ</sequence>
<reference evidence="4" key="1">
    <citation type="submission" date="2023-12" db="EMBL/GenBank/DDBJ databases">
        <title>Genome assembly of Anisodus tanguticus.</title>
        <authorList>
            <person name="Wang Y.-J."/>
        </authorList>
    </citation>
    <scope>NUCLEOTIDE SEQUENCE</scope>
    <source>
        <strain evidence="4">KB-2021</strain>
        <tissue evidence="4">Leaf</tissue>
    </source>
</reference>
<evidence type="ECO:0000313" key="5">
    <source>
        <dbReference type="Proteomes" id="UP001291623"/>
    </source>
</evidence>
<feature type="chain" id="PRO_5042153402" description="Trichome birefringence-like C-terminal domain-containing protein" evidence="2">
    <location>
        <begin position="19"/>
        <end position="128"/>
    </location>
</feature>
<evidence type="ECO:0000313" key="4">
    <source>
        <dbReference type="EMBL" id="KAK4344586.1"/>
    </source>
</evidence>
<dbReference type="GO" id="GO:0005794">
    <property type="term" value="C:Golgi apparatus"/>
    <property type="evidence" value="ECO:0007669"/>
    <property type="project" value="TreeGrafter"/>
</dbReference>
<dbReference type="Proteomes" id="UP001291623">
    <property type="component" value="Unassembled WGS sequence"/>
</dbReference>
<accession>A0AAE1R465</accession>
<gene>
    <name evidence="4" type="ORF">RND71_034762</name>
</gene>
<dbReference type="InterPro" id="IPR029962">
    <property type="entry name" value="TBL"/>
</dbReference>
<organism evidence="4 5">
    <name type="scientific">Anisodus tanguticus</name>
    <dbReference type="NCBI Taxonomy" id="243964"/>
    <lineage>
        <taxon>Eukaryota</taxon>
        <taxon>Viridiplantae</taxon>
        <taxon>Streptophyta</taxon>
        <taxon>Embryophyta</taxon>
        <taxon>Tracheophyta</taxon>
        <taxon>Spermatophyta</taxon>
        <taxon>Magnoliopsida</taxon>
        <taxon>eudicotyledons</taxon>
        <taxon>Gunneridae</taxon>
        <taxon>Pentapetalae</taxon>
        <taxon>asterids</taxon>
        <taxon>lamiids</taxon>
        <taxon>Solanales</taxon>
        <taxon>Solanaceae</taxon>
        <taxon>Solanoideae</taxon>
        <taxon>Hyoscyameae</taxon>
        <taxon>Anisodus</taxon>
    </lineage>
</organism>
<protein>
    <recommendedName>
        <fullName evidence="3">Trichome birefringence-like C-terminal domain-containing protein</fullName>
    </recommendedName>
</protein>
<proteinExistence type="inferred from homology"/>
<dbReference type="InterPro" id="IPR026057">
    <property type="entry name" value="TBL_C"/>
</dbReference>
<comment type="similarity">
    <text evidence="1">Belongs to the PC-esterase family. TBL subfamily.</text>
</comment>
<dbReference type="Pfam" id="PF13839">
    <property type="entry name" value="PC-Esterase"/>
    <property type="match status" value="1"/>
</dbReference>
<dbReference type="EMBL" id="JAVYJV010000019">
    <property type="protein sequence ID" value="KAK4344586.1"/>
    <property type="molecule type" value="Genomic_DNA"/>
</dbReference>
<dbReference type="AlphaFoldDB" id="A0AAE1R465"/>
<evidence type="ECO:0000259" key="3">
    <source>
        <dbReference type="Pfam" id="PF13839"/>
    </source>
</evidence>
<feature type="domain" description="Trichome birefringence-like C-terminal" evidence="3">
    <location>
        <begin position="55"/>
        <end position="126"/>
    </location>
</feature>
<keyword evidence="2" id="KW-0732">Signal</keyword>